<feature type="domain" description="HTH araC/xylS-type" evidence="4">
    <location>
        <begin position="180"/>
        <end position="278"/>
    </location>
</feature>
<dbReference type="Gene3D" id="1.10.10.60">
    <property type="entry name" value="Homeodomain-like"/>
    <property type="match status" value="2"/>
</dbReference>
<comment type="caution">
    <text evidence="5">The sequence shown here is derived from an EMBL/GenBank/DDBJ whole genome shotgun (WGS) entry which is preliminary data.</text>
</comment>
<evidence type="ECO:0000313" key="5">
    <source>
        <dbReference type="EMBL" id="TFE88700.1"/>
    </source>
</evidence>
<dbReference type="PRINTS" id="PR00032">
    <property type="entry name" value="HTHARAC"/>
</dbReference>
<organism evidence="5 6">
    <name type="scientific">Paenibacillus athensensis</name>
    <dbReference type="NCBI Taxonomy" id="1967502"/>
    <lineage>
        <taxon>Bacteria</taxon>
        <taxon>Bacillati</taxon>
        <taxon>Bacillota</taxon>
        <taxon>Bacilli</taxon>
        <taxon>Bacillales</taxon>
        <taxon>Paenibacillaceae</taxon>
        <taxon>Paenibacillus</taxon>
    </lineage>
</organism>
<dbReference type="Proteomes" id="UP000298246">
    <property type="component" value="Unassembled WGS sequence"/>
</dbReference>
<dbReference type="InterPro" id="IPR014710">
    <property type="entry name" value="RmlC-like_jellyroll"/>
</dbReference>
<evidence type="ECO:0000256" key="1">
    <source>
        <dbReference type="ARBA" id="ARBA00023015"/>
    </source>
</evidence>
<dbReference type="InterPro" id="IPR037923">
    <property type="entry name" value="HTH-like"/>
</dbReference>
<dbReference type="AlphaFoldDB" id="A0A4Y8Q691"/>
<dbReference type="SUPFAM" id="SSF46689">
    <property type="entry name" value="Homeodomain-like"/>
    <property type="match status" value="2"/>
</dbReference>
<dbReference type="GO" id="GO:0043565">
    <property type="term" value="F:sequence-specific DNA binding"/>
    <property type="evidence" value="ECO:0007669"/>
    <property type="project" value="InterPro"/>
</dbReference>
<keyword evidence="3" id="KW-0804">Transcription</keyword>
<dbReference type="Gene3D" id="2.60.120.10">
    <property type="entry name" value="Jelly Rolls"/>
    <property type="match status" value="1"/>
</dbReference>
<proteinExistence type="predicted"/>
<sequence>MIMPDYSFPIKMYRFTCEQLQFVLFEPHWHEHIELLYFVRGSARVECGSATYDVQGGDVIVINSNELHNGVCTSTDLIYYVLIFDPALLHSSSVDAIETKYMIPITQNRILFRNHIVGDPPFGLCIEEIAEEIKSKSEGYELAIKSHLYKLMTLLIRRYIASSSDLDSYRLQLQRMKQLEPVLRYIDEHYNEPLSVDHMAELAGISRFHFSRVFKKLTDKTLTEYVHFIRINRSADLLRKTQMTVSEVALRVGYNDIYYFSRTFKKLKNASPTEWRNFVPDPANRVGDEDVEAL</sequence>
<dbReference type="InterPro" id="IPR003313">
    <property type="entry name" value="AraC-bd"/>
</dbReference>
<protein>
    <submittedName>
        <fullName evidence="5">AraC family transcriptional regulator</fullName>
    </submittedName>
</protein>
<dbReference type="InterPro" id="IPR020449">
    <property type="entry name" value="Tscrpt_reg_AraC-type_HTH"/>
</dbReference>
<dbReference type="Pfam" id="PF12833">
    <property type="entry name" value="HTH_18"/>
    <property type="match status" value="1"/>
</dbReference>
<evidence type="ECO:0000256" key="2">
    <source>
        <dbReference type="ARBA" id="ARBA00023125"/>
    </source>
</evidence>
<evidence type="ECO:0000259" key="4">
    <source>
        <dbReference type="PROSITE" id="PS01124"/>
    </source>
</evidence>
<evidence type="ECO:0000313" key="6">
    <source>
        <dbReference type="Proteomes" id="UP000298246"/>
    </source>
</evidence>
<dbReference type="PANTHER" id="PTHR43280:SF28">
    <property type="entry name" value="HTH-TYPE TRANSCRIPTIONAL ACTIVATOR RHAS"/>
    <property type="match status" value="1"/>
</dbReference>
<dbReference type="InterPro" id="IPR018062">
    <property type="entry name" value="HTH_AraC-typ_CS"/>
</dbReference>
<name>A0A4Y8Q691_9BACL</name>
<dbReference type="InterPro" id="IPR009057">
    <property type="entry name" value="Homeodomain-like_sf"/>
</dbReference>
<evidence type="ECO:0000256" key="3">
    <source>
        <dbReference type="ARBA" id="ARBA00023163"/>
    </source>
</evidence>
<dbReference type="SUPFAM" id="SSF51215">
    <property type="entry name" value="Regulatory protein AraC"/>
    <property type="match status" value="1"/>
</dbReference>
<dbReference type="PROSITE" id="PS01124">
    <property type="entry name" value="HTH_ARAC_FAMILY_2"/>
    <property type="match status" value="1"/>
</dbReference>
<keyword evidence="1" id="KW-0805">Transcription regulation</keyword>
<accession>A0A4Y8Q691</accession>
<keyword evidence="2" id="KW-0238">DNA-binding</keyword>
<keyword evidence="6" id="KW-1185">Reference proteome</keyword>
<dbReference type="InterPro" id="IPR018060">
    <property type="entry name" value="HTH_AraC"/>
</dbReference>
<dbReference type="Pfam" id="PF02311">
    <property type="entry name" value="AraC_binding"/>
    <property type="match status" value="1"/>
</dbReference>
<dbReference type="PROSITE" id="PS00041">
    <property type="entry name" value="HTH_ARAC_FAMILY_1"/>
    <property type="match status" value="1"/>
</dbReference>
<gene>
    <name evidence="5" type="ORF">B5M42_09085</name>
</gene>
<reference evidence="5 6" key="1">
    <citation type="submission" date="2017-03" db="EMBL/GenBank/DDBJ databases">
        <title>Isolation of Levoglucosan Utilizing Bacteria.</title>
        <authorList>
            <person name="Arya A.S."/>
        </authorList>
    </citation>
    <scope>NUCLEOTIDE SEQUENCE [LARGE SCALE GENOMIC DNA]</scope>
    <source>
        <strain evidence="5 6">MEC069</strain>
    </source>
</reference>
<dbReference type="EMBL" id="MYFO01000009">
    <property type="protein sequence ID" value="TFE88700.1"/>
    <property type="molecule type" value="Genomic_DNA"/>
</dbReference>
<dbReference type="OrthoDB" id="9791615at2"/>
<dbReference type="PANTHER" id="PTHR43280">
    <property type="entry name" value="ARAC-FAMILY TRANSCRIPTIONAL REGULATOR"/>
    <property type="match status" value="1"/>
</dbReference>
<dbReference type="GO" id="GO:0003700">
    <property type="term" value="F:DNA-binding transcription factor activity"/>
    <property type="evidence" value="ECO:0007669"/>
    <property type="project" value="InterPro"/>
</dbReference>
<dbReference type="SMART" id="SM00342">
    <property type="entry name" value="HTH_ARAC"/>
    <property type="match status" value="1"/>
</dbReference>